<reference evidence="3 4" key="1">
    <citation type="journal article" date="2014" name="BMC Genomics">
        <title>Comparison of environmental and isolate Sulfobacillus genomes reveals diverse carbon, sulfur, nitrogen, and hydrogen metabolisms.</title>
        <authorList>
            <person name="Justice N.B."/>
            <person name="Norman A."/>
            <person name="Brown C.T."/>
            <person name="Singh A."/>
            <person name="Thomas B.C."/>
            <person name="Banfield J.F."/>
        </authorList>
    </citation>
    <scope>NUCLEOTIDE SEQUENCE [LARGE SCALE GENOMIC DNA]</scope>
    <source>
        <strain evidence="3">AMDSBA4</strain>
    </source>
</reference>
<evidence type="ECO:0000313" key="4">
    <source>
        <dbReference type="Proteomes" id="UP000242972"/>
    </source>
</evidence>
<feature type="domain" description="Cas12f1-like TNB" evidence="2">
    <location>
        <begin position="27"/>
        <end position="60"/>
    </location>
</feature>
<keyword evidence="1" id="KW-0238">DNA-binding</keyword>
<dbReference type="GO" id="GO:0003677">
    <property type="term" value="F:DNA binding"/>
    <property type="evidence" value="ECO:0007669"/>
    <property type="project" value="UniProtKB-KW"/>
</dbReference>
<proteinExistence type="predicted"/>
<organism evidence="3 4">
    <name type="scientific">Sulfobacillus benefaciens</name>
    <dbReference type="NCBI Taxonomy" id="453960"/>
    <lineage>
        <taxon>Bacteria</taxon>
        <taxon>Bacillati</taxon>
        <taxon>Bacillota</taxon>
        <taxon>Clostridia</taxon>
        <taxon>Eubacteriales</taxon>
        <taxon>Clostridiales Family XVII. Incertae Sedis</taxon>
        <taxon>Sulfobacillus</taxon>
    </lineage>
</organism>
<dbReference type="InterPro" id="IPR010095">
    <property type="entry name" value="Cas12f1-like_TNB"/>
</dbReference>
<sequence length="65" mass="7091">MVAVEDLSVKNMIKTRHLSKSIADNAWGTLISYLKYKCLRYGKKFVKVPPGGTSQTCMCGAHSGA</sequence>
<evidence type="ECO:0000259" key="2">
    <source>
        <dbReference type="Pfam" id="PF07282"/>
    </source>
</evidence>
<comment type="caution">
    <text evidence="3">The sequence shown here is derived from an EMBL/GenBank/DDBJ whole genome shotgun (WGS) entry which is preliminary data.</text>
</comment>
<name>A0A2T2XJW3_9FIRM</name>
<gene>
    <name evidence="3" type="ORF">C7B46_03470</name>
</gene>
<protein>
    <recommendedName>
        <fullName evidence="2">Cas12f1-like TNB domain-containing protein</fullName>
    </recommendedName>
</protein>
<evidence type="ECO:0000313" key="3">
    <source>
        <dbReference type="EMBL" id="PSR34782.1"/>
    </source>
</evidence>
<dbReference type="NCBIfam" id="TIGR01766">
    <property type="entry name" value="IS200/IS605 family accessory protein TnpB-like domain"/>
    <property type="match status" value="1"/>
</dbReference>
<dbReference type="Proteomes" id="UP000242972">
    <property type="component" value="Unassembled WGS sequence"/>
</dbReference>
<evidence type="ECO:0000256" key="1">
    <source>
        <dbReference type="ARBA" id="ARBA00023125"/>
    </source>
</evidence>
<dbReference type="EMBL" id="PXYW01000006">
    <property type="protein sequence ID" value="PSR34782.1"/>
    <property type="molecule type" value="Genomic_DNA"/>
</dbReference>
<dbReference type="AlphaFoldDB" id="A0A2T2XJW3"/>
<dbReference type="Pfam" id="PF07282">
    <property type="entry name" value="Cas12f1-like_TNB"/>
    <property type="match status" value="1"/>
</dbReference>
<accession>A0A2T2XJW3</accession>